<dbReference type="InterPro" id="IPR013087">
    <property type="entry name" value="Znf_C2H2_type"/>
</dbReference>
<keyword evidence="3" id="KW-0677">Repeat</keyword>
<dbReference type="PROSITE" id="PS00028">
    <property type="entry name" value="ZINC_FINGER_C2H2_1"/>
    <property type="match status" value="3"/>
</dbReference>
<dbReference type="EMBL" id="JAVRJZ010000002">
    <property type="protein sequence ID" value="KAK2725919.1"/>
    <property type="molecule type" value="Genomic_DNA"/>
</dbReference>
<evidence type="ECO:0000313" key="11">
    <source>
        <dbReference type="Proteomes" id="UP001187531"/>
    </source>
</evidence>
<evidence type="ECO:0000313" key="10">
    <source>
        <dbReference type="EMBL" id="KAK2725919.1"/>
    </source>
</evidence>
<evidence type="ECO:0000256" key="5">
    <source>
        <dbReference type="ARBA" id="ARBA00022833"/>
    </source>
</evidence>
<dbReference type="FunFam" id="3.30.160.60:FF:000018">
    <property type="entry name" value="Krueppel-like factor 15"/>
    <property type="match status" value="1"/>
</dbReference>
<dbReference type="SUPFAM" id="SSF57667">
    <property type="entry name" value="beta-beta-alpha zinc fingers"/>
    <property type="match status" value="2"/>
</dbReference>
<dbReference type="InterPro" id="IPR036236">
    <property type="entry name" value="Znf_C2H2_sf"/>
</dbReference>
<comment type="subcellular location">
    <subcellularLocation>
        <location evidence="1">Nucleus</location>
    </subcellularLocation>
</comment>
<dbReference type="PROSITE" id="PS50157">
    <property type="entry name" value="ZINC_FINGER_C2H2_2"/>
    <property type="match status" value="3"/>
</dbReference>
<dbReference type="SMART" id="SM00355">
    <property type="entry name" value="ZnF_C2H2"/>
    <property type="match status" value="3"/>
</dbReference>
<gene>
    <name evidence="10" type="ORF">QYM36_000406</name>
</gene>
<keyword evidence="2" id="KW-0479">Metal-binding</keyword>
<keyword evidence="5" id="KW-0862">Zinc</keyword>
<dbReference type="FunFam" id="3.30.160.60:FF:000624">
    <property type="entry name" value="zinc finger protein 697"/>
    <property type="match status" value="1"/>
</dbReference>
<dbReference type="GO" id="GO:0005634">
    <property type="term" value="C:nucleus"/>
    <property type="evidence" value="ECO:0007669"/>
    <property type="project" value="UniProtKB-SubCell"/>
</dbReference>
<evidence type="ECO:0000256" key="1">
    <source>
        <dbReference type="ARBA" id="ARBA00004123"/>
    </source>
</evidence>
<dbReference type="Pfam" id="PF00096">
    <property type="entry name" value="zf-C2H2"/>
    <property type="match status" value="3"/>
</dbReference>
<dbReference type="Proteomes" id="UP001187531">
    <property type="component" value="Unassembled WGS sequence"/>
</dbReference>
<keyword evidence="11" id="KW-1185">Reference proteome</keyword>
<feature type="domain" description="C2H2-type" evidence="9">
    <location>
        <begin position="389"/>
        <end position="416"/>
    </location>
</feature>
<evidence type="ECO:0000256" key="8">
    <source>
        <dbReference type="SAM" id="MobiDB-lite"/>
    </source>
</evidence>
<feature type="region of interest" description="Disordered" evidence="8">
    <location>
        <begin position="290"/>
        <end position="318"/>
    </location>
</feature>
<keyword evidence="6" id="KW-0539">Nucleus</keyword>
<dbReference type="PANTHER" id="PTHR23235:SF166">
    <property type="entry name" value="DENDRITIC ARBOR REDUCTION PROTEIN 1"/>
    <property type="match status" value="1"/>
</dbReference>
<feature type="domain" description="C2H2-type" evidence="9">
    <location>
        <begin position="329"/>
        <end position="358"/>
    </location>
</feature>
<keyword evidence="4 7" id="KW-0863">Zinc-finger</keyword>
<reference evidence="10" key="1">
    <citation type="submission" date="2023-07" db="EMBL/GenBank/DDBJ databases">
        <title>Chromosome-level genome assembly of Artemia franciscana.</title>
        <authorList>
            <person name="Jo E."/>
        </authorList>
    </citation>
    <scope>NUCLEOTIDE SEQUENCE</scope>
    <source>
        <tissue evidence="10">Whole body</tissue>
    </source>
</reference>
<feature type="domain" description="C2H2-type" evidence="9">
    <location>
        <begin position="359"/>
        <end position="388"/>
    </location>
</feature>
<evidence type="ECO:0000256" key="4">
    <source>
        <dbReference type="ARBA" id="ARBA00022771"/>
    </source>
</evidence>
<dbReference type="Gene3D" id="3.30.160.60">
    <property type="entry name" value="Classic Zinc Finger"/>
    <property type="match status" value="3"/>
</dbReference>
<dbReference type="AlphaFoldDB" id="A0AA88IER7"/>
<feature type="compositionally biased region" description="Polar residues" evidence="8">
    <location>
        <begin position="294"/>
        <end position="314"/>
    </location>
</feature>
<organism evidence="10 11">
    <name type="scientific">Artemia franciscana</name>
    <name type="common">Brine shrimp</name>
    <name type="synonym">Artemia sanfranciscana</name>
    <dbReference type="NCBI Taxonomy" id="6661"/>
    <lineage>
        <taxon>Eukaryota</taxon>
        <taxon>Metazoa</taxon>
        <taxon>Ecdysozoa</taxon>
        <taxon>Arthropoda</taxon>
        <taxon>Crustacea</taxon>
        <taxon>Branchiopoda</taxon>
        <taxon>Anostraca</taxon>
        <taxon>Artemiidae</taxon>
        <taxon>Artemia</taxon>
    </lineage>
</organism>
<evidence type="ECO:0000256" key="6">
    <source>
        <dbReference type="ARBA" id="ARBA00023242"/>
    </source>
</evidence>
<dbReference type="FunFam" id="3.30.160.60:FF:000021">
    <property type="entry name" value="Basic krueppel-like factor 3"/>
    <property type="match status" value="1"/>
</dbReference>
<protein>
    <recommendedName>
        <fullName evidence="9">C2H2-type domain-containing protein</fullName>
    </recommendedName>
</protein>
<evidence type="ECO:0000259" key="9">
    <source>
        <dbReference type="PROSITE" id="PS50157"/>
    </source>
</evidence>
<name>A0AA88IER7_ARTSF</name>
<evidence type="ECO:0000256" key="2">
    <source>
        <dbReference type="ARBA" id="ARBA00022723"/>
    </source>
</evidence>
<proteinExistence type="predicted"/>
<evidence type="ECO:0000256" key="3">
    <source>
        <dbReference type="ARBA" id="ARBA00022737"/>
    </source>
</evidence>
<comment type="caution">
    <text evidence="10">The sequence shown here is derived from an EMBL/GenBank/DDBJ whole genome shotgun (WGS) entry which is preliminary data.</text>
</comment>
<dbReference type="GO" id="GO:0000981">
    <property type="term" value="F:DNA-binding transcription factor activity, RNA polymerase II-specific"/>
    <property type="evidence" value="ECO:0007669"/>
    <property type="project" value="TreeGrafter"/>
</dbReference>
<accession>A0AA88IER7</accession>
<dbReference type="GO" id="GO:0008270">
    <property type="term" value="F:zinc ion binding"/>
    <property type="evidence" value="ECO:0007669"/>
    <property type="project" value="UniProtKB-KW"/>
</dbReference>
<dbReference type="GO" id="GO:0000978">
    <property type="term" value="F:RNA polymerase II cis-regulatory region sequence-specific DNA binding"/>
    <property type="evidence" value="ECO:0007669"/>
    <property type="project" value="TreeGrafter"/>
</dbReference>
<dbReference type="PANTHER" id="PTHR23235">
    <property type="entry name" value="KRUEPPEL-LIKE TRANSCRIPTION FACTOR"/>
    <property type="match status" value="1"/>
</dbReference>
<evidence type="ECO:0000256" key="7">
    <source>
        <dbReference type="PROSITE-ProRule" id="PRU00042"/>
    </source>
</evidence>
<sequence length="421" mass="47726">MELLYVRNIGFYGGSMAEQISAKLLEIFDHESEQIVPDCPTLGDRPLWNLIMPGPSSTNAPPDQPLPLQRQEDVIPGTDLDAILSKFDWNRNLSGFSEITLKPRRESASQIDDFFEEAVLSRPSSSSGATLSTNSFGGNFIQCHPRMRPPVYCQTKDEDDIFARPLPWEQTNPIKVEIGADALKDPSPDTILNQNVSAMCIKEEMTYAPSPSNCDLMGYSTSPVPEQSPSTLYRTQSYFDVDRGRPSVKRNVPRSMSESYSNQQMAVTFAFQHEPPPPLYTPVLPKLRVASPGESESQNSSDSNPVTASPQPSKYNRRNNPELEKRRIHHCHFPGCSKVYTKSSHLKAHQRIHTGEKPYQCHWPECQWRFARSDELTRHYRKHTGAKPFRCKVCDRSFARSDHLALHMKRHMPKAAKQQPT</sequence>